<feature type="domain" description="HTH lysR-type" evidence="5">
    <location>
        <begin position="11"/>
        <end position="66"/>
    </location>
</feature>
<dbReference type="InterPro" id="IPR005119">
    <property type="entry name" value="LysR_subst-bd"/>
</dbReference>
<evidence type="ECO:0000256" key="1">
    <source>
        <dbReference type="ARBA" id="ARBA00009437"/>
    </source>
</evidence>
<evidence type="ECO:0000256" key="2">
    <source>
        <dbReference type="ARBA" id="ARBA00023015"/>
    </source>
</evidence>
<dbReference type="PANTHER" id="PTHR30537">
    <property type="entry name" value="HTH-TYPE TRANSCRIPTIONAL REGULATOR"/>
    <property type="match status" value="1"/>
</dbReference>
<evidence type="ECO:0000256" key="3">
    <source>
        <dbReference type="ARBA" id="ARBA00023125"/>
    </source>
</evidence>
<accession>A0A5E4SUB1</accession>
<dbReference type="Pfam" id="PF03466">
    <property type="entry name" value="LysR_substrate"/>
    <property type="match status" value="1"/>
</dbReference>
<dbReference type="SUPFAM" id="SSF46785">
    <property type="entry name" value="Winged helix' DNA-binding domain"/>
    <property type="match status" value="1"/>
</dbReference>
<dbReference type="EMBL" id="CABPSE010000002">
    <property type="protein sequence ID" value="VVD79247.1"/>
    <property type="molecule type" value="Genomic_DNA"/>
</dbReference>
<evidence type="ECO:0000256" key="4">
    <source>
        <dbReference type="ARBA" id="ARBA00023163"/>
    </source>
</evidence>
<gene>
    <name evidence="6" type="ORF">PCO31111_01030</name>
</gene>
<name>A0A5E4SUB1_9BURK</name>
<dbReference type="Pfam" id="PF00126">
    <property type="entry name" value="HTH_1"/>
    <property type="match status" value="1"/>
</dbReference>
<dbReference type="InterPro" id="IPR058163">
    <property type="entry name" value="LysR-type_TF_proteobact-type"/>
</dbReference>
<evidence type="ECO:0000313" key="6">
    <source>
        <dbReference type="EMBL" id="VVD79247.1"/>
    </source>
</evidence>
<evidence type="ECO:0000313" key="7">
    <source>
        <dbReference type="Proteomes" id="UP000383971"/>
    </source>
</evidence>
<sequence>MKENHTTLPPMLPLRAFEAVARLGGVTAAAAELYVTHTVISKHLKQLEEFLGVKLTTRDGRRIALTPSGQAYAMQVIAAFSSVRQATRALTRAESANDVIVTVSPAFATRWLLPRLEKLKAVFPEIRIHVDMSYAYRDLDAGEADVAVRHGNKHLEGLVSLEVCHDSMVPVAAKDSIGADMLANRDFRSLSGVTALQENWEHGWAEWCEHFKDNNADASTLNVRQFPDSSLVFEAVKAGLGIGLVRQSYLEHAQGVVTFPHLSIPARESTWIAMSRRSSRRASVRMISEWLQQEFRLSEATSAA</sequence>
<organism evidence="6 7">
    <name type="scientific">Pandoraea communis</name>
    <dbReference type="NCBI Taxonomy" id="2508297"/>
    <lineage>
        <taxon>Bacteria</taxon>
        <taxon>Pseudomonadati</taxon>
        <taxon>Pseudomonadota</taxon>
        <taxon>Betaproteobacteria</taxon>
        <taxon>Burkholderiales</taxon>
        <taxon>Burkholderiaceae</taxon>
        <taxon>Pandoraea</taxon>
    </lineage>
</organism>
<dbReference type="Gene3D" id="3.40.190.10">
    <property type="entry name" value="Periplasmic binding protein-like II"/>
    <property type="match status" value="2"/>
</dbReference>
<keyword evidence="2" id="KW-0805">Transcription regulation</keyword>
<keyword evidence="7" id="KW-1185">Reference proteome</keyword>
<reference evidence="6 7" key="1">
    <citation type="submission" date="2019-08" db="EMBL/GenBank/DDBJ databases">
        <authorList>
            <person name="Peeters C."/>
        </authorList>
    </citation>
    <scope>NUCLEOTIDE SEQUENCE [LARGE SCALE GENOMIC DNA]</scope>
    <source>
        <strain evidence="6 7">LMG 31111</strain>
    </source>
</reference>
<proteinExistence type="inferred from homology"/>
<keyword evidence="4" id="KW-0804">Transcription</keyword>
<protein>
    <submittedName>
        <fullName evidence="6">LysR family transcriptional regulator</fullName>
    </submittedName>
</protein>
<dbReference type="InterPro" id="IPR036390">
    <property type="entry name" value="WH_DNA-bd_sf"/>
</dbReference>
<keyword evidence="3" id="KW-0238">DNA-binding</keyword>
<dbReference type="GO" id="GO:0006351">
    <property type="term" value="P:DNA-templated transcription"/>
    <property type="evidence" value="ECO:0007669"/>
    <property type="project" value="TreeGrafter"/>
</dbReference>
<dbReference type="InterPro" id="IPR036388">
    <property type="entry name" value="WH-like_DNA-bd_sf"/>
</dbReference>
<dbReference type="Proteomes" id="UP000383971">
    <property type="component" value="Unassembled WGS sequence"/>
</dbReference>
<dbReference type="PANTHER" id="PTHR30537:SF79">
    <property type="entry name" value="TRANSCRIPTIONAL REGULATOR-RELATED"/>
    <property type="match status" value="1"/>
</dbReference>
<evidence type="ECO:0000259" key="5">
    <source>
        <dbReference type="PROSITE" id="PS50931"/>
    </source>
</evidence>
<dbReference type="GO" id="GO:0043565">
    <property type="term" value="F:sequence-specific DNA binding"/>
    <property type="evidence" value="ECO:0007669"/>
    <property type="project" value="TreeGrafter"/>
</dbReference>
<dbReference type="PROSITE" id="PS50931">
    <property type="entry name" value="HTH_LYSR"/>
    <property type="match status" value="1"/>
</dbReference>
<dbReference type="Gene3D" id="1.10.10.10">
    <property type="entry name" value="Winged helix-like DNA-binding domain superfamily/Winged helix DNA-binding domain"/>
    <property type="match status" value="1"/>
</dbReference>
<dbReference type="GO" id="GO:0003700">
    <property type="term" value="F:DNA-binding transcription factor activity"/>
    <property type="evidence" value="ECO:0007669"/>
    <property type="project" value="InterPro"/>
</dbReference>
<dbReference type="InterPro" id="IPR000847">
    <property type="entry name" value="LysR_HTH_N"/>
</dbReference>
<comment type="similarity">
    <text evidence="1">Belongs to the LysR transcriptional regulatory family.</text>
</comment>
<dbReference type="RefSeq" id="WP_150583970.1">
    <property type="nucleotide sequence ID" value="NZ_CABPSE010000002.1"/>
</dbReference>
<dbReference type="SUPFAM" id="SSF53850">
    <property type="entry name" value="Periplasmic binding protein-like II"/>
    <property type="match status" value="1"/>
</dbReference>
<dbReference type="AlphaFoldDB" id="A0A5E4SUB1"/>